<dbReference type="Gene3D" id="3.60.40.10">
    <property type="entry name" value="PPM-type phosphatase domain"/>
    <property type="match status" value="1"/>
</dbReference>
<dbReference type="InterPro" id="IPR001932">
    <property type="entry name" value="PPM-type_phosphatase-like_dom"/>
</dbReference>
<protein>
    <recommendedName>
        <fullName evidence="1">PPM-type phosphatase domain-containing protein</fullName>
    </recommendedName>
</protein>
<dbReference type="EMBL" id="UHHS01000001">
    <property type="protein sequence ID" value="SUO79003.1"/>
    <property type="molecule type" value="Genomic_DNA"/>
</dbReference>
<dbReference type="SUPFAM" id="SSF81606">
    <property type="entry name" value="PP2C-like"/>
    <property type="match status" value="1"/>
</dbReference>
<reference evidence="2 3" key="1">
    <citation type="submission" date="2018-06" db="EMBL/GenBank/DDBJ databases">
        <authorList>
            <consortium name="Pathogen Informatics"/>
            <person name="Doyle S."/>
        </authorList>
    </citation>
    <scope>NUCLEOTIDE SEQUENCE [LARGE SCALE GENOMIC DNA]</scope>
    <source>
        <strain evidence="2 3">NCTC1080</strain>
    </source>
</reference>
<feature type="domain" description="PPM-type phosphatase" evidence="1">
    <location>
        <begin position="63"/>
        <end position="217"/>
    </location>
</feature>
<name>A0ABD7NHE0_9STRE</name>
<dbReference type="Pfam" id="PF13672">
    <property type="entry name" value="PP2C_2"/>
    <property type="match status" value="1"/>
</dbReference>
<dbReference type="InterPro" id="IPR036457">
    <property type="entry name" value="PPM-type-like_dom_sf"/>
</dbReference>
<dbReference type="Proteomes" id="UP000254098">
    <property type="component" value="Unassembled WGS sequence"/>
</dbReference>
<dbReference type="AlphaFoldDB" id="A0ABD7NHE0"/>
<dbReference type="RefSeq" id="WP_003027834.1">
    <property type="nucleotide sequence ID" value="NZ_UHHS01000001.1"/>
</dbReference>
<evidence type="ECO:0000259" key="1">
    <source>
        <dbReference type="Pfam" id="PF13672"/>
    </source>
</evidence>
<organism evidence="2 3">
    <name type="scientific">Streptococcus viridans</name>
    <dbReference type="NCBI Taxonomy" id="78535"/>
    <lineage>
        <taxon>Bacteria</taxon>
        <taxon>Bacillati</taxon>
        <taxon>Bacillota</taxon>
        <taxon>Bacilli</taxon>
        <taxon>Lactobacillales</taxon>
        <taxon>Streptococcaceae</taxon>
        <taxon>Streptococcus</taxon>
    </lineage>
</organism>
<accession>A0ABD7NHE0</accession>
<proteinExistence type="predicted"/>
<comment type="caution">
    <text evidence="2">The sequence shown here is derived from an EMBL/GenBank/DDBJ whole genome shotgun (WGS) entry which is preliminary data.</text>
</comment>
<evidence type="ECO:0000313" key="3">
    <source>
        <dbReference type="Proteomes" id="UP000254098"/>
    </source>
</evidence>
<keyword evidence="3" id="KW-1185">Reference proteome</keyword>
<evidence type="ECO:0000313" key="2">
    <source>
        <dbReference type="EMBL" id="SUO79003.1"/>
    </source>
</evidence>
<gene>
    <name evidence="2" type="ORF">NCTC1080_01944</name>
</gene>
<sequence>MKIIDQILHFPNKSWGEDRIFIGNNLVGVIDGSSPISVIPISPYHSQAEWLSENLAQKIPLYGNACLPDICKNITNQLNASHSSVLKKFNEATLPCAVLAGIQMIDDYLHGYVIGDCTLIIQFHTGEIKILTDNRIRHFSNLTRIIRNEALLSGNDSAKAVKNQMTQNRKMMNTTDGFWTVALTGAFQTQFLECQYKTEEINKCLLFSDGFERVFSNSLCSISDILDSKVTLYSALHSLRNWEKSSKNIDVKQHDDVSAVLIEL</sequence>